<dbReference type="EMBL" id="BNEA01000015">
    <property type="protein sequence ID" value="GHI55450.1"/>
    <property type="molecule type" value="Genomic_DNA"/>
</dbReference>
<sequence length="146" mass="16794">MPITATFTDIYTAVCQFYGRQVQLLDSNRFEEYAHTFTPDGEFQHTPGVPPARTHAGIIEELRRFNTRFADDPVQRRHMFSMLNLTPREDGAYDARFYALVLTTRPGVKEPVVGPSCLVHDVLVIEDGEVRNRSRRVEHDHMFTLA</sequence>
<organism evidence="2 3">
    <name type="scientific">Streptomyces rubradiris</name>
    <name type="common">Streptomyces achromogenes subsp. rubradiris</name>
    <dbReference type="NCBI Taxonomy" id="285531"/>
    <lineage>
        <taxon>Bacteria</taxon>
        <taxon>Bacillati</taxon>
        <taxon>Actinomycetota</taxon>
        <taxon>Actinomycetes</taxon>
        <taxon>Kitasatosporales</taxon>
        <taxon>Streptomycetaceae</taxon>
        <taxon>Streptomyces</taxon>
    </lineage>
</organism>
<dbReference type="Proteomes" id="UP000646738">
    <property type="component" value="Unassembled WGS sequence"/>
</dbReference>
<proteinExistence type="predicted"/>
<gene>
    <name evidence="2" type="ORF">Srubr_52960</name>
</gene>
<evidence type="ECO:0000313" key="3">
    <source>
        <dbReference type="Proteomes" id="UP000646738"/>
    </source>
</evidence>
<name>A0ABQ3RHW4_STRRR</name>
<dbReference type="InterPro" id="IPR037401">
    <property type="entry name" value="SnoaL-like"/>
</dbReference>
<dbReference type="RefSeq" id="WP_189999436.1">
    <property type="nucleotide sequence ID" value="NZ_BNCB01000028.1"/>
</dbReference>
<keyword evidence="3" id="KW-1185">Reference proteome</keyword>
<accession>A0ABQ3RHW4</accession>
<evidence type="ECO:0000259" key="1">
    <source>
        <dbReference type="Pfam" id="PF13577"/>
    </source>
</evidence>
<dbReference type="Gene3D" id="3.10.450.50">
    <property type="match status" value="1"/>
</dbReference>
<dbReference type="InterPro" id="IPR032710">
    <property type="entry name" value="NTF2-like_dom_sf"/>
</dbReference>
<protein>
    <recommendedName>
        <fullName evidence="1">SnoaL-like domain-containing protein</fullName>
    </recommendedName>
</protein>
<dbReference type="Pfam" id="PF13577">
    <property type="entry name" value="SnoaL_4"/>
    <property type="match status" value="1"/>
</dbReference>
<feature type="domain" description="SnoaL-like" evidence="1">
    <location>
        <begin position="11"/>
        <end position="136"/>
    </location>
</feature>
<dbReference type="SUPFAM" id="SSF54427">
    <property type="entry name" value="NTF2-like"/>
    <property type="match status" value="1"/>
</dbReference>
<reference evidence="3" key="1">
    <citation type="submission" date="2023-07" db="EMBL/GenBank/DDBJ databases">
        <title>Whole genome shotgun sequence of Streptomyces achromogenes subsp. rubradiris NBRC 14000.</title>
        <authorList>
            <person name="Komaki H."/>
            <person name="Tamura T."/>
        </authorList>
    </citation>
    <scope>NUCLEOTIDE SEQUENCE [LARGE SCALE GENOMIC DNA]</scope>
    <source>
        <strain evidence="3">NBRC 14000</strain>
    </source>
</reference>
<comment type="caution">
    <text evidence="2">The sequence shown here is derived from an EMBL/GenBank/DDBJ whole genome shotgun (WGS) entry which is preliminary data.</text>
</comment>
<evidence type="ECO:0000313" key="2">
    <source>
        <dbReference type="EMBL" id="GHI55450.1"/>
    </source>
</evidence>